<gene>
    <name evidence="7" type="ORF">B0A49_10718</name>
</gene>
<dbReference type="SUPFAM" id="SSF161111">
    <property type="entry name" value="Cation efflux protein transmembrane domain-like"/>
    <property type="match status" value="1"/>
</dbReference>
<dbReference type="OrthoDB" id="435980at2759"/>
<feature type="domain" description="Cation efflux protein transmembrane" evidence="6">
    <location>
        <begin position="171"/>
        <end position="214"/>
    </location>
</feature>
<evidence type="ECO:0000256" key="2">
    <source>
        <dbReference type="ARBA" id="ARBA00022692"/>
    </source>
</evidence>
<feature type="region of interest" description="Disordered" evidence="5">
    <location>
        <begin position="1"/>
        <end position="20"/>
    </location>
</feature>
<reference evidence="7 8" key="1">
    <citation type="submission" date="2017-03" db="EMBL/GenBank/DDBJ databases">
        <title>Genomes of endolithic fungi from Antarctica.</title>
        <authorList>
            <person name="Coleine C."/>
            <person name="Masonjones S."/>
            <person name="Stajich J.E."/>
        </authorList>
    </citation>
    <scope>NUCLEOTIDE SEQUENCE [LARGE SCALE GENOMIC DNA]</scope>
    <source>
        <strain evidence="7 8">CCFEE 5187</strain>
    </source>
</reference>
<evidence type="ECO:0000256" key="4">
    <source>
        <dbReference type="ARBA" id="ARBA00023136"/>
    </source>
</evidence>
<keyword evidence="3" id="KW-1133">Transmembrane helix</keyword>
<dbReference type="InterPro" id="IPR058533">
    <property type="entry name" value="Cation_efflux_TM"/>
</dbReference>
<comment type="caution">
    <text evidence="7">The sequence shown here is derived from an EMBL/GenBank/DDBJ whole genome shotgun (WGS) entry which is preliminary data.</text>
</comment>
<dbReference type="InterPro" id="IPR027469">
    <property type="entry name" value="Cation_efflux_TMD_sf"/>
</dbReference>
<dbReference type="GO" id="GO:0008324">
    <property type="term" value="F:monoatomic cation transmembrane transporter activity"/>
    <property type="evidence" value="ECO:0007669"/>
    <property type="project" value="InterPro"/>
</dbReference>
<name>A0A4V5NGF9_9PEZI</name>
<dbReference type="EMBL" id="NAJN01000687">
    <property type="protein sequence ID" value="TKA69919.1"/>
    <property type="molecule type" value="Genomic_DNA"/>
</dbReference>
<evidence type="ECO:0000256" key="3">
    <source>
        <dbReference type="ARBA" id="ARBA00022989"/>
    </source>
</evidence>
<dbReference type="Gene3D" id="1.20.1510.10">
    <property type="entry name" value="Cation efflux protein transmembrane domain"/>
    <property type="match status" value="1"/>
</dbReference>
<dbReference type="AlphaFoldDB" id="A0A4V5NGF9"/>
<evidence type="ECO:0000256" key="1">
    <source>
        <dbReference type="ARBA" id="ARBA00004141"/>
    </source>
</evidence>
<keyword evidence="2" id="KW-0812">Transmembrane</keyword>
<dbReference type="GO" id="GO:0030003">
    <property type="term" value="P:intracellular monoatomic cation homeostasis"/>
    <property type="evidence" value="ECO:0007669"/>
    <property type="project" value="UniProtKB-ARBA"/>
</dbReference>
<organism evidence="7 8">
    <name type="scientific">Cryomyces minteri</name>
    <dbReference type="NCBI Taxonomy" id="331657"/>
    <lineage>
        <taxon>Eukaryota</taxon>
        <taxon>Fungi</taxon>
        <taxon>Dikarya</taxon>
        <taxon>Ascomycota</taxon>
        <taxon>Pezizomycotina</taxon>
        <taxon>Dothideomycetes</taxon>
        <taxon>Dothideomycetes incertae sedis</taxon>
        <taxon>Cryomyces</taxon>
    </lineage>
</organism>
<comment type="subcellular location">
    <subcellularLocation>
        <location evidence="1">Membrane</location>
        <topology evidence="1">Multi-pass membrane protein</topology>
    </subcellularLocation>
</comment>
<dbReference type="GO" id="GO:0016020">
    <property type="term" value="C:membrane"/>
    <property type="evidence" value="ECO:0007669"/>
    <property type="project" value="UniProtKB-SubCell"/>
</dbReference>
<dbReference type="GO" id="GO:0098771">
    <property type="term" value="P:inorganic ion homeostasis"/>
    <property type="evidence" value="ECO:0007669"/>
    <property type="project" value="UniProtKB-ARBA"/>
</dbReference>
<feature type="non-terminal residue" evidence="7">
    <location>
        <position position="215"/>
    </location>
</feature>
<keyword evidence="4" id="KW-0472">Membrane</keyword>
<proteinExistence type="predicted"/>
<sequence>MTPVEAERKGKEKVPAIIPRPLPERVSVGRLSKRRINEPDLAPSSPSGLRLLPAMRLSCTRSHELGRLRLSLASKSPLSPLLNGSLAIQNRVLRTSSSPTTPEAPSTLLPRPLVNWSSTAFRSRSLAASITSTTAKMQTRSHVGHSHHHHHDNTYLTSTNKKDAAVRITRIGLYVNLGMAVGKGVGGYVFNSQALSADAIHSLTDLVSDVMTLAT</sequence>
<evidence type="ECO:0000259" key="6">
    <source>
        <dbReference type="Pfam" id="PF01545"/>
    </source>
</evidence>
<accession>A0A4V5NGF9</accession>
<feature type="compositionally biased region" description="Basic and acidic residues" evidence="5">
    <location>
        <begin position="1"/>
        <end position="14"/>
    </location>
</feature>
<evidence type="ECO:0000256" key="5">
    <source>
        <dbReference type="SAM" id="MobiDB-lite"/>
    </source>
</evidence>
<dbReference type="Pfam" id="PF01545">
    <property type="entry name" value="Cation_efflux"/>
    <property type="match status" value="1"/>
</dbReference>
<evidence type="ECO:0000313" key="8">
    <source>
        <dbReference type="Proteomes" id="UP000308768"/>
    </source>
</evidence>
<evidence type="ECO:0000313" key="7">
    <source>
        <dbReference type="EMBL" id="TKA69919.1"/>
    </source>
</evidence>
<keyword evidence="8" id="KW-1185">Reference proteome</keyword>
<dbReference type="Proteomes" id="UP000308768">
    <property type="component" value="Unassembled WGS sequence"/>
</dbReference>
<protein>
    <recommendedName>
        <fullName evidence="6">Cation efflux protein transmembrane domain-containing protein</fullName>
    </recommendedName>
</protein>
<dbReference type="STRING" id="331657.A0A4V5NGF9"/>